<feature type="region of interest" description="Disordered" evidence="2">
    <location>
        <begin position="788"/>
        <end position="831"/>
    </location>
</feature>
<gene>
    <name evidence="3" type="ORF">TRFO_15398</name>
</gene>
<dbReference type="EMBL" id="MLAK01000404">
    <property type="protein sequence ID" value="OHT14246.1"/>
    <property type="molecule type" value="Genomic_DNA"/>
</dbReference>
<sequence>MIFLQDICEYYITFGFVFSHLFPEEPILCEVFNRITQHVIVYNLYQDFNIDIKTVFSSFKKYKDKKLELNLAVFENIEERYKSTVFRSAELRKRKLVILIRQFIAAVETDRSLLFTKYPVALALLGYSNFEIRTSFRLKESRPNIEFYEPEIMELINFHSYLATIVIRNSYDLRRFFIFNLREYDANYLDTLTHSYSLKRKICDNIEQLIVALRSIDITQFDQDTNYDLYPCLSFLRTINSELNSHSTSHGISHLEPLHQLLSGVFFRINIYQNTYDFILEISKIHTYWQHITNLEALVKDSNSSSSRFDISIFRLAHFYGCDLDGSGELPDFKQSIDDHYDRMIKLLSSHLVKNFKILQNEGYGVLKEQMSVKNILNCSDDKFPGSESTMSKRSRFRPAYHALIKLTQIFTISYEIGIINVVGSEHNLHDELLKSVQFSVLHSLEDNVKPPTEMRKELSTIKWTFQLLANAACICYKDAFDANMEALIISSDSKTIGPVLQTYIDKYTYIANEDLKTAYYSNILETFVSSSDKSKLVYFISKPALLKLQQIIGTKGCLSIFQSLTTTFAKLFNDFLSSASKLSSKEESNIKNGFISSPDSDKYIKLVCHLGAILKLREMFRQYTGINDMMPHEDGSLLKEIKRNESLKYLQDNRISQFIGALFSCQYWENFEYDVAHDAIKDNSHLLGKVLDVICGTLIALKKLVAPDLFYIDYFKKMFIAIGKGRDIFANNKKVNFPYLVLLLAGDHIIKSSCYADYSSIENLVSYQYIRSLYTTRITRYMKEVEAPVKSKKKEKEKKDQKERDKKEKKEKEKKERKERRDRKKKKSSK</sequence>
<dbReference type="VEuPathDB" id="TrichDB:TRFO_15398"/>
<dbReference type="PANTHER" id="PTHR12093">
    <property type="entry name" value="NCK-ASSOCIATED PROTEIN 1"/>
    <property type="match status" value="1"/>
</dbReference>
<dbReference type="GeneID" id="94833062"/>
<organism evidence="3 4">
    <name type="scientific">Tritrichomonas foetus</name>
    <dbReference type="NCBI Taxonomy" id="1144522"/>
    <lineage>
        <taxon>Eukaryota</taxon>
        <taxon>Metamonada</taxon>
        <taxon>Parabasalia</taxon>
        <taxon>Tritrichomonadida</taxon>
        <taxon>Tritrichomonadidae</taxon>
        <taxon>Tritrichomonas</taxon>
    </lineage>
</organism>
<dbReference type="GO" id="GO:0016477">
    <property type="term" value="P:cell migration"/>
    <property type="evidence" value="ECO:0007669"/>
    <property type="project" value="TreeGrafter"/>
</dbReference>
<dbReference type="GO" id="GO:0000902">
    <property type="term" value="P:cell morphogenesis"/>
    <property type="evidence" value="ECO:0007669"/>
    <property type="project" value="TreeGrafter"/>
</dbReference>
<name>A0A1J4KX13_9EUKA</name>
<keyword evidence="4" id="KW-1185">Reference proteome</keyword>
<dbReference type="PANTHER" id="PTHR12093:SF10">
    <property type="entry name" value="MEMBRANE-ASSOCIATED PROTEIN HEM"/>
    <property type="match status" value="1"/>
</dbReference>
<dbReference type="GO" id="GO:0030866">
    <property type="term" value="P:cortical actin cytoskeleton organization"/>
    <property type="evidence" value="ECO:0007669"/>
    <property type="project" value="TreeGrafter"/>
</dbReference>
<evidence type="ECO:0000313" key="4">
    <source>
        <dbReference type="Proteomes" id="UP000179807"/>
    </source>
</evidence>
<feature type="compositionally biased region" description="Basic residues" evidence="2">
    <location>
        <begin position="818"/>
        <end position="831"/>
    </location>
</feature>
<evidence type="ECO:0000256" key="2">
    <source>
        <dbReference type="SAM" id="MobiDB-lite"/>
    </source>
</evidence>
<comment type="similarity">
    <text evidence="1">Belongs to the HEM-1/HEM-2 family.</text>
</comment>
<dbReference type="Proteomes" id="UP000179807">
    <property type="component" value="Unassembled WGS sequence"/>
</dbReference>
<evidence type="ECO:0000313" key="3">
    <source>
        <dbReference type="EMBL" id="OHT14246.1"/>
    </source>
</evidence>
<proteinExistence type="inferred from homology"/>
<feature type="compositionally biased region" description="Basic and acidic residues" evidence="2">
    <location>
        <begin position="798"/>
        <end position="817"/>
    </location>
</feature>
<protein>
    <submittedName>
        <fullName evidence="3">Uncharacterized protein</fullName>
    </submittedName>
</protein>
<comment type="caution">
    <text evidence="3">The sequence shown here is derived from an EMBL/GenBank/DDBJ whole genome shotgun (WGS) entry which is preliminary data.</text>
</comment>
<evidence type="ECO:0000256" key="1">
    <source>
        <dbReference type="ARBA" id="ARBA00037947"/>
    </source>
</evidence>
<dbReference type="GO" id="GO:0030031">
    <property type="term" value="P:cell projection assembly"/>
    <property type="evidence" value="ECO:0007669"/>
    <property type="project" value="TreeGrafter"/>
</dbReference>
<dbReference type="InterPro" id="IPR019137">
    <property type="entry name" value="Nck-associated_protein-1"/>
</dbReference>
<dbReference type="RefSeq" id="XP_068367382.1">
    <property type="nucleotide sequence ID" value="XM_068498358.1"/>
</dbReference>
<reference evidence="3" key="1">
    <citation type="submission" date="2016-10" db="EMBL/GenBank/DDBJ databases">
        <authorList>
            <person name="Benchimol M."/>
            <person name="Almeida L.G."/>
            <person name="Vasconcelos A.T."/>
            <person name="Perreira-Neves A."/>
            <person name="Rosa I.A."/>
            <person name="Tasca T."/>
            <person name="Bogo M.R."/>
            <person name="de Souza W."/>
        </authorList>
    </citation>
    <scope>NUCLEOTIDE SEQUENCE [LARGE SCALE GENOMIC DNA]</scope>
    <source>
        <strain evidence="3">K</strain>
    </source>
</reference>
<dbReference type="AlphaFoldDB" id="A0A1J4KX13"/>
<accession>A0A1J4KX13</accession>
<dbReference type="GO" id="GO:0031209">
    <property type="term" value="C:SCAR complex"/>
    <property type="evidence" value="ECO:0007669"/>
    <property type="project" value="TreeGrafter"/>
</dbReference>
<dbReference type="OrthoDB" id="10556015at2759"/>